<protein>
    <recommendedName>
        <fullName evidence="1">Reverse transcriptase domain-containing protein</fullName>
    </recommendedName>
</protein>
<dbReference type="SUPFAM" id="SSF56672">
    <property type="entry name" value="DNA/RNA polymerases"/>
    <property type="match status" value="1"/>
</dbReference>
<dbReference type="InterPro" id="IPR005135">
    <property type="entry name" value="Endo/exonuclease/phosphatase"/>
</dbReference>
<keyword evidence="3" id="KW-1185">Reference proteome</keyword>
<dbReference type="GO" id="GO:0003824">
    <property type="term" value="F:catalytic activity"/>
    <property type="evidence" value="ECO:0007669"/>
    <property type="project" value="InterPro"/>
</dbReference>
<reference evidence="2" key="2">
    <citation type="submission" date="2025-08" db="UniProtKB">
        <authorList>
            <consortium name="Ensembl"/>
        </authorList>
    </citation>
    <scope>IDENTIFICATION</scope>
    <source>
        <strain evidence="2">Hd-rR</strain>
    </source>
</reference>
<dbReference type="InterPro" id="IPR036691">
    <property type="entry name" value="Endo/exonu/phosph_ase_sf"/>
</dbReference>
<dbReference type="PANTHER" id="PTHR47510:SF3">
    <property type="entry name" value="ENDO_EXONUCLEASE_PHOSPHATASE DOMAIN-CONTAINING PROTEIN"/>
    <property type="match status" value="1"/>
</dbReference>
<dbReference type="Pfam" id="PF00078">
    <property type="entry name" value="RVT_1"/>
    <property type="match status" value="1"/>
</dbReference>
<dbReference type="Ensembl" id="ENSORLT00000046323.1">
    <property type="protein sequence ID" value="ENSORLP00000031462.1"/>
    <property type="gene ID" value="ENSORLG00000024201.1"/>
</dbReference>
<dbReference type="SUPFAM" id="SSF56219">
    <property type="entry name" value="DNase I-like"/>
    <property type="match status" value="1"/>
</dbReference>
<reference evidence="2" key="3">
    <citation type="submission" date="2025-09" db="UniProtKB">
        <authorList>
            <consortium name="Ensembl"/>
        </authorList>
    </citation>
    <scope>IDENTIFICATION</scope>
    <source>
        <strain evidence="2">Hd-rR</strain>
    </source>
</reference>
<dbReference type="InterPro" id="IPR043502">
    <property type="entry name" value="DNA/RNA_pol_sf"/>
</dbReference>
<dbReference type="Pfam" id="PF03372">
    <property type="entry name" value="Exo_endo_phos"/>
    <property type="match status" value="1"/>
</dbReference>
<dbReference type="PROSITE" id="PS50878">
    <property type="entry name" value="RT_POL"/>
    <property type="match status" value="1"/>
</dbReference>
<reference evidence="2 3" key="1">
    <citation type="journal article" date="2007" name="Nature">
        <title>The medaka draft genome and insights into vertebrate genome evolution.</title>
        <authorList>
            <person name="Kasahara M."/>
            <person name="Naruse K."/>
            <person name="Sasaki S."/>
            <person name="Nakatani Y."/>
            <person name="Qu W."/>
            <person name="Ahsan B."/>
            <person name="Yamada T."/>
            <person name="Nagayasu Y."/>
            <person name="Doi K."/>
            <person name="Kasai Y."/>
            <person name="Jindo T."/>
            <person name="Kobayashi D."/>
            <person name="Shimada A."/>
            <person name="Toyoda A."/>
            <person name="Kuroki Y."/>
            <person name="Fujiyama A."/>
            <person name="Sasaki T."/>
            <person name="Shimizu A."/>
            <person name="Asakawa S."/>
            <person name="Shimizu N."/>
            <person name="Hashimoto S."/>
            <person name="Yang J."/>
            <person name="Lee Y."/>
            <person name="Matsushima K."/>
            <person name="Sugano S."/>
            <person name="Sakaizumi M."/>
            <person name="Narita T."/>
            <person name="Ohishi K."/>
            <person name="Haga S."/>
            <person name="Ohta F."/>
            <person name="Nomoto H."/>
            <person name="Nogata K."/>
            <person name="Morishita T."/>
            <person name="Endo T."/>
            <person name="Shin-I T."/>
            <person name="Takeda H."/>
            <person name="Morishita S."/>
            <person name="Kohara Y."/>
        </authorList>
    </citation>
    <scope>NUCLEOTIDE SEQUENCE [LARGE SCALE GENOMIC DNA]</scope>
    <source>
        <strain evidence="2 3">Hd-rR</strain>
    </source>
</reference>
<evidence type="ECO:0000259" key="1">
    <source>
        <dbReference type="PROSITE" id="PS50878"/>
    </source>
</evidence>
<dbReference type="CDD" id="cd01650">
    <property type="entry name" value="RT_nLTR_like"/>
    <property type="match status" value="1"/>
</dbReference>
<dbReference type="InterPro" id="IPR000477">
    <property type="entry name" value="RT_dom"/>
</dbReference>
<sequence>MQSDLNCKSALQVDKMALFIFLICLLGVWDLRPNNAPWVSTHNNRMWFLDSFNSGTSNAVYGLPQPHLVMDPNFWTDKSTVLPKLQNFLTLYELASTYNNTVLKCNVKQRLMIILLLLLSGNVQPNPGPEVQCIQTPTDLKLISGLKIIHLNVRSLAPKMDMVKIWFTSTEADIVIISETWLTKSITNEDINVNGYNVYRTDRPKKGGGVAIYVKSRFEASTVMSKSIPKQLELLVLNVKLAKSLSITVVGCYRPPSATKEALSSLKDLLSRINYGELLMVGDFNWDWSSTASEDFKSLCDSINLSQLISQPTRPNTKCPEKSTLIDLILTNAPHKFSSAGVFCNDLSDHCVVAACRDAKIPKCKPRIVIRRNFKKFNEQAYRHDLSLVNWERIGLTPNVELAWSFFKGNFEKIINKHAPMKKFRVKGRDNPWFTRELSDIIHLRNRAWAKARKTDLARDWSTFRQLRNKCTSFIKKAKSEYYLSVTTEHLNNPQKFWKVIKSFSVNKSSHDLPSFVLKNSVPVYDRTEVLNCFNNHFISSGSCSDYKGAASVPHSVNSSMFSGEPFTFVPFTVNQVHKALKTLNHRKPPGPDLIEPFFLKMAADFIAQPLTTLFNLSIETQEIPSIWKSAFVTPHLKGGDPAVLTNYRPISNLCVLSKILESLVCEQLKEFLYSNELLSTLQSGFRKKHSTITAATKVINDILVALDNKQYCAALFIDLSKAFDTVDHIVLKQRLISFGLSDHAVSWLTNYMKNRTQCVRQDGLCSEFLNVHTGVPQGSVLGPLLFVMYINNIDQNVSHANMHFYADDTIIYCFDPSPTTAVKYLQKAFDTVQHTFLQLKLTVNADKTKLMLFSNSRKTPQGFLTVSTLEGNEIELVHVYKYLGILIDDALSFKPHIENLVRKLKLKLGFLFRNKCCFSFGIKKRLVTATFLSILDYGDLLYMNATAQCLSKIDSVYHAALRFVTNCKASTHHCELYSRVGWSSLSTRRFTHWCIFIYKSLLGLLPSYICSLIKLRTVESYGLRSNDHLSLAVPFARTELGKKAFVFSAPSTWNTLQKRWKLKELIPLNIFKSKLKFEEKVTFNCTCFT</sequence>
<name>A0A3B3HIF3_ORYLA</name>
<dbReference type="PANTHER" id="PTHR47510">
    <property type="entry name" value="REVERSE TRANSCRIPTASE DOMAIN-CONTAINING PROTEIN"/>
    <property type="match status" value="1"/>
</dbReference>
<dbReference type="InParanoid" id="A0A3B3HIF3"/>
<dbReference type="GeneTree" id="ENSGT01030000234565"/>
<feature type="domain" description="Reverse transcriptase" evidence="1">
    <location>
        <begin position="617"/>
        <end position="869"/>
    </location>
</feature>
<accession>A0A3B3HIF3</accession>
<proteinExistence type="predicted"/>
<evidence type="ECO:0000313" key="3">
    <source>
        <dbReference type="Proteomes" id="UP000001038"/>
    </source>
</evidence>
<dbReference type="Gene3D" id="3.60.10.10">
    <property type="entry name" value="Endonuclease/exonuclease/phosphatase"/>
    <property type="match status" value="1"/>
</dbReference>
<organism evidence="2 3">
    <name type="scientific">Oryzias latipes</name>
    <name type="common">Japanese rice fish</name>
    <name type="synonym">Japanese killifish</name>
    <dbReference type="NCBI Taxonomy" id="8090"/>
    <lineage>
        <taxon>Eukaryota</taxon>
        <taxon>Metazoa</taxon>
        <taxon>Chordata</taxon>
        <taxon>Craniata</taxon>
        <taxon>Vertebrata</taxon>
        <taxon>Euteleostomi</taxon>
        <taxon>Actinopterygii</taxon>
        <taxon>Neopterygii</taxon>
        <taxon>Teleostei</taxon>
        <taxon>Neoteleostei</taxon>
        <taxon>Acanthomorphata</taxon>
        <taxon>Ovalentaria</taxon>
        <taxon>Atherinomorphae</taxon>
        <taxon>Beloniformes</taxon>
        <taxon>Adrianichthyidae</taxon>
        <taxon>Oryziinae</taxon>
        <taxon>Oryzias</taxon>
    </lineage>
</organism>
<dbReference type="AlphaFoldDB" id="A0A3B3HIF3"/>
<evidence type="ECO:0000313" key="2">
    <source>
        <dbReference type="Ensembl" id="ENSORLP00000031462.1"/>
    </source>
</evidence>
<dbReference type="Proteomes" id="UP000001038">
    <property type="component" value="Chromosome 9"/>
</dbReference>